<name>A0A6J4RD53_9ACTN</name>
<evidence type="ECO:0000313" key="2">
    <source>
        <dbReference type="EMBL" id="CAA9469417.1"/>
    </source>
</evidence>
<protein>
    <submittedName>
        <fullName evidence="2">Uncharacterized protein</fullName>
    </submittedName>
</protein>
<dbReference type="EMBL" id="CADCVI010000116">
    <property type="protein sequence ID" value="CAA9469417.1"/>
    <property type="molecule type" value="Genomic_DNA"/>
</dbReference>
<reference evidence="2" key="1">
    <citation type="submission" date="2020-02" db="EMBL/GenBank/DDBJ databases">
        <authorList>
            <person name="Meier V. D."/>
        </authorList>
    </citation>
    <scope>NUCLEOTIDE SEQUENCE</scope>
    <source>
        <strain evidence="2">AVDCRST_MAG25</strain>
    </source>
</reference>
<sequence length="58" mass="5985">MVVRVEGSPAFPEDALLPGCIAVVVVGLRSKACEALSDARPRPKGSSTALLHSVGRGR</sequence>
<accession>A0A6J4RD53</accession>
<feature type="region of interest" description="Disordered" evidence="1">
    <location>
        <begin position="38"/>
        <end position="58"/>
    </location>
</feature>
<organism evidence="2">
    <name type="scientific">uncultured Rubrobacteraceae bacterium</name>
    <dbReference type="NCBI Taxonomy" id="349277"/>
    <lineage>
        <taxon>Bacteria</taxon>
        <taxon>Bacillati</taxon>
        <taxon>Actinomycetota</taxon>
        <taxon>Rubrobacteria</taxon>
        <taxon>Rubrobacterales</taxon>
        <taxon>Rubrobacteraceae</taxon>
        <taxon>environmental samples</taxon>
    </lineage>
</organism>
<evidence type="ECO:0000256" key="1">
    <source>
        <dbReference type="SAM" id="MobiDB-lite"/>
    </source>
</evidence>
<proteinExistence type="predicted"/>
<dbReference type="AlphaFoldDB" id="A0A6J4RD53"/>
<gene>
    <name evidence="2" type="ORF">AVDCRST_MAG25-1927</name>
</gene>